<evidence type="ECO:0000256" key="3">
    <source>
        <dbReference type="RuleBase" id="RU000524"/>
    </source>
</evidence>
<evidence type="ECO:0000313" key="6">
    <source>
        <dbReference type="Proteomes" id="UP000648801"/>
    </source>
</evidence>
<dbReference type="SUPFAM" id="SSF50249">
    <property type="entry name" value="Nucleic acid-binding proteins"/>
    <property type="match status" value="1"/>
</dbReference>
<dbReference type="InterPro" id="IPR000424">
    <property type="entry name" value="Primosome_PriB/ssb"/>
</dbReference>
<dbReference type="NCBIfam" id="TIGR00621">
    <property type="entry name" value="ssb"/>
    <property type="match status" value="1"/>
</dbReference>
<evidence type="ECO:0000313" key="5">
    <source>
        <dbReference type="EMBL" id="GGA80237.1"/>
    </source>
</evidence>
<dbReference type="Gene3D" id="2.40.50.140">
    <property type="entry name" value="Nucleic acid-binding proteins"/>
    <property type="match status" value="1"/>
</dbReference>
<dbReference type="CDD" id="cd04496">
    <property type="entry name" value="SSB_OBF"/>
    <property type="match status" value="1"/>
</dbReference>
<proteinExistence type="predicted"/>
<dbReference type="PROSITE" id="PS50935">
    <property type="entry name" value="SSB"/>
    <property type="match status" value="1"/>
</dbReference>
<dbReference type="InterPro" id="IPR011344">
    <property type="entry name" value="ssDNA-bd"/>
</dbReference>
<dbReference type="PIRSF" id="PIRSF002070">
    <property type="entry name" value="SSB"/>
    <property type="match status" value="1"/>
</dbReference>
<sequence>MALYTNKVTLKGYLGKDAESFKTKQQKTVTVLSLATRSGYKKGDNWVGRTEWHRIVVFGKSAESAKALRKGDHVEAQGELCSSEFDCITDGVTVKRRNWEIHAGNVRKVTPPASSATTSTGGDPIPGENAA</sequence>
<dbReference type="Pfam" id="PF00436">
    <property type="entry name" value="SSB"/>
    <property type="match status" value="1"/>
</dbReference>
<accession>A0A916S1J9</accession>
<comment type="caution">
    <text evidence="5">The sequence shown here is derived from an EMBL/GenBank/DDBJ whole genome shotgun (WGS) entry which is preliminary data.</text>
</comment>
<protein>
    <recommendedName>
        <fullName evidence="2 3">Single-stranded DNA-binding protein</fullName>
    </recommendedName>
</protein>
<gene>
    <name evidence="5" type="ORF">GCM10011507_34340</name>
</gene>
<name>A0A916S1J9_9BACT</name>
<reference evidence="5" key="2">
    <citation type="submission" date="2020-09" db="EMBL/GenBank/DDBJ databases">
        <authorList>
            <person name="Sun Q."/>
            <person name="Zhou Y."/>
        </authorList>
    </citation>
    <scope>NUCLEOTIDE SEQUENCE</scope>
    <source>
        <strain evidence="5">CGMCC 1.15447</strain>
    </source>
</reference>
<dbReference type="EMBL" id="BMJB01000005">
    <property type="protein sequence ID" value="GGA80237.1"/>
    <property type="molecule type" value="Genomic_DNA"/>
</dbReference>
<evidence type="ECO:0000256" key="4">
    <source>
        <dbReference type="SAM" id="MobiDB-lite"/>
    </source>
</evidence>
<dbReference type="PANTHER" id="PTHR10302:SF0">
    <property type="entry name" value="SINGLE-STRANDED DNA-BINDING PROTEIN, MITOCHONDRIAL"/>
    <property type="match status" value="1"/>
</dbReference>
<keyword evidence="1 2" id="KW-0238">DNA-binding</keyword>
<evidence type="ECO:0000256" key="2">
    <source>
        <dbReference type="PIRNR" id="PIRNR002070"/>
    </source>
</evidence>
<dbReference type="GO" id="GO:0006260">
    <property type="term" value="P:DNA replication"/>
    <property type="evidence" value="ECO:0007669"/>
    <property type="project" value="InterPro"/>
</dbReference>
<dbReference type="RefSeq" id="WP_188760779.1">
    <property type="nucleotide sequence ID" value="NZ_BMJB01000005.1"/>
</dbReference>
<keyword evidence="6" id="KW-1185">Reference proteome</keyword>
<dbReference type="InterPro" id="IPR012340">
    <property type="entry name" value="NA-bd_OB-fold"/>
</dbReference>
<evidence type="ECO:0000256" key="1">
    <source>
        <dbReference type="ARBA" id="ARBA00023125"/>
    </source>
</evidence>
<feature type="region of interest" description="Disordered" evidence="4">
    <location>
        <begin position="106"/>
        <end position="131"/>
    </location>
</feature>
<reference evidence="5" key="1">
    <citation type="journal article" date="2014" name="Int. J. Syst. Evol. Microbiol.">
        <title>Complete genome sequence of Corynebacterium casei LMG S-19264T (=DSM 44701T), isolated from a smear-ripened cheese.</title>
        <authorList>
            <consortium name="US DOE Joint Genome Institute (JGI-PGF)"/>
            <person name="Walter F."/>
            <person name="Albersmeier A."/>
            <person name="Kalinowski J."/>
            <person name="Ruckert C."/>
        </authorList>
    </citation>
    <scope>NUCLEOTIDE SEQUENCE</scope>
    <source>
        <strain evidence="5">CGMCC 1.15447</strain>
    </source>
</reference>
<organism evidence="5 6">
    <name type="scientific">Edaphobacter acidisoli</name>
    <dbReference type="NCBI Taxonomy" id="2040573"/>
    <lineage>
        <taxon>Bacteria</taxon>
        <taxon>Pseudomonadati</taxon>
        <taxon>Acidobacteriota</taxon>
        <taxon>Terriglobia</taxon>
        <taxon>Terriglobales</taxon>
        <taxon>Acidobacteriaceae</taxon>
        <taxon>Edaphobacter</taxon>
    </lineage>
</organism>
<dbReference type="GO" id="GO:0009295">
    <property type="term" value="C:nucleoid"/>
    <property type="evidence" value="ECO:0007669"/>
    <property type="project" value="TreeGrafter"/>
</dbReference>
<dbReference type="GO" id="GO:0003697">
    <property type="term" value="F:single-stranded DNA binding"/>
    <property type="evidence" value="ECO:0007669"/>
    <property type="project" value="InterPro"/>
</dbReference>
<dbReference type="PANTHER" id="PTHR10302">
    <property type="entry name" value="SINGLE-STRANDED DNA-BINDING PROTEIN"/>
    <property type="match status" value="1"/>
</dbReference>
<dbReference type="AlphaFoldDB" id="A0A916S1J9"/>
<feature type="compositionally biased region" description="Low complexity" evidence="4">
    <location>
        <begin position="110"/>
        <end position="120"/>
    </location>
</feature>
<dbReference type="Proteomes" id="UP000648801">
    <property type="component" value="Unassembled WGS sequence"/>
</dbReference>